<dbReference type="AlphaFoldDB" id="A0A7W9APW4"/>
<gene>
    <name evidence="1" type="ORF">FHR19_001784</name>
</gene>
<evidence type="ECO:0000313" key="2">
    <source>
        <dbReference type="Proteomes" id="UP000557739"/>
    </source>
</evidence>
<dbReference type="InterPro" id="IPR021730">
    <property type="entry name" value="YdbH"/>
</dbReference>
<evidence type="ECO:0008006" key="3">
    <source>
        <dbReference type="Google" id="ProtNLM"/>
    </source>
</evidence>
<name>A0A7W9APW4_9SPHN</name>
<organism evidence="1 2">
    <name type="scientific">Sphingomonas yantingensis</name>
    <dbReference type="NCBI Taxonomy" id="1241761"/>
    <lineage>
        <taxon>Bacteria</taxon>
        <taxon>Pseudomonadati</taxon>
        <taxon>Pseudomonadota</taxon>
        <taxon>Alphaproteobacteria</taxon>
        <taxon>Sphingomonadales</taxon>
        <taxon>Sphingomonadaceae</taxon>
        <taxon>Sphingomonas</taxon>
    </lineage>
</organism>
<reference evidence="1 2" key="1">
    <citation type="submission" date="2020-08" db="EMBL/GenBank/DDBJ databases">
        <title>Genomic Encyclopedia of Type Strains, Phase IV (KMG-IV): sequencing the most valuable type-strain genomes for metagenomic binning, comparative biology and taxonomic classification.</title>
        <authorList>
            <person name="Goeker M."/>
        </authorList>
    </citation>
    <scope>NUCLEOTIDE SEQUENCE [LARGE SCALE GENOMIC DNA]</scope>
    <source>
        <strain evidence="1 2">DSM 27244</strain>
    </source>
</reference>
<evidence type="ECO:0000313" key="1">
    <source>
        <dbReference type="EMBL" id="MBB5698439.1"/>
    </source>
</evidence>
<dbReference type="RefSeq" id="WP_184027111.1">
    <property type="nucleotide sequence ID" value="NZ_JACIJJ010000002.1"/>
</dbReference>
<dbReference type="Pfam" id="PF11739">
    <property type="entry name" value="YdbH-like"/>
    <property type="match status" value="1"/>
</dbReference>
<dbReference type="Proteomes" id="UP000557739">
    <property type="component" value="Unassembled WGS sequence"/>
</dbReference>
<proteinExistence type="predicted"/>
<keyword evidence="2" id="KW-1185">Reference proteome</keyword>
<accession>A0A7W9APW4</accession>
<comment type="caution">
    <text evidence="1">The sequence shown here is derived from an EMBL/GenBank/DDBJ whole genome shotgun (WGS) entry which is preliminary data.</text>
</comment>
<protein>
    <recommendedName>
        <fullName evidence="3">Dicarboxylate transport domain-containing protein</fullName>
    </recommendedName>
</protein>
<dbReference type="EMBL" id="JACIJJ010000002">
    <property type="protein sequence ID" value="MBB5698439.1"/>
    <property type="molecule type" value="Genomic_DNA"/>
</dbReference>
<sequence length="1018" mass="105853">MPFVIAIVLIVVLSILWLQRRPLAEGFIDRELAKRGIRASYEVAEIGTSSQTLRNLVIGDPAAPDLVADEIVVRTRIGFGVPEVTGIEAGRVRLRARVVDGRLSLGSLDKLLPPPSGKPFALPELRFAIEDGRARVETPAGVVGARLSGQGRLDDGFRGRLALVSDRLSAGDCTATGSQAALGLSIDKRVIRVTGPIRAATGGCGPQRARGFAATVDARVPEALDRWSGSAKLALTAFESPAARVSGLSGMIGFAGNAAKTEGRVAFAADRATGAPGAAAGLGFNGRYRIAGSDIRFAGRASVARARPRIGAIDLRLPAGTPGASLAAALNAAVRNATRSVGGNADLALRIVGARGALVVRAASLTAESGAALSFAGTRGFGFGWPGNRVMLDGSLRGQGGGLPAFALSLAQARPGAPIEGRLVAQRYAVGGEALALAPVRFMRADDGRTHIVGGATADLSLPGGRIDGLKLPFDLTWDGGQRLVLAPGCTPLTADRLLISSLDLRRVALRLCPTGDRLFTKGPGGFRLGTRIAAPRLAGTLGGSPIAIAAEGATVQVGRATDFALDDTEVRLGTPERLSRLSIARLTGGVVPGGAEGRFEGAAGAIGNVPIDLTQGSGAWRFVGGRLSLKGETLRVADAASEARYEPLDANDFILTLAGGRIDATGTLTAPASGARVAGVKIEHMLASGTGDAVLSVDNLSFGDKVQPDALTKLVFGVVADVKGSVSGTGNIRWSPAGVTSDGVFRTAGTDLAAAFGPVTGLSGEIRFTDLLGLKTESAVGTIASINPGIPVENGQVRYQLIGEQRVAVEGGRWPFAGGALILDPTVLDLSTGKERRLTFRVEGVDAAGFLQQFDFSNLNATGTFDGTLPMIFDEKGGRIENGRLTVREGGGTLAYVGEVSKENLGTWGNFAFGALRSLRYEQLNLTLNGPLDGEMVTEIKFAGVSQGQGARSNFLIRRLARLPLVFNVTVRAPFRQLIDSVQSYYDPKRLIERNLPALLEEQRKRGVQPPASETMP</sequence>